<gene>
    <name evidence="1" type="ORF">RDB_LOCUS105320</name>
</gene>
<sequence>MSLGLSTPDLERFRYYITSIELQPPITDPNCSISLKIFADDELIYSLPGLDSTQPLRWSKLLCCDIPSYSRILLRLFKTLDGKSRTFDFPSYQVSEVVAGKGTTTLEHPEVVWIATIRSLAPSVAEKQFPAELDRLDQIEGLSDCHKPGVTEMQLFKAALQFASIVARNRSESCSKLSFIIIMKAWEILEQQT</sequence>
<dbReference type="EMBL" id="CAJMWV010003748">
    <property type="protein sequence ID" value="CAE6487343.1"/>
    <property type="molecule type" value="Genomic_DNA"/>
</dbReference>
<proteinExistence type="predicted"/>
<reference evidence="1" key="1">
    <citation type="submission" date="2021-01" db="EMBL/GenBank/DDBJ databases">
        <authorList>
            <person name="Kaushik A."/>
        </authorList>
    </citation>
    <scope>NUCLEOTIDE SEQUENCE</scope>
    <source>
        <strain evidence="1">AG3-1AP</strain>
    </source>
</reference>
<accession>A0A8H3CK68</accession>
<comment type="caution">
    <text evidence="1">The sequence shown here is derived from an EMBL/GenBank/DDBJ whole genome shotgun (WGS) entry which is preliminary data.</text>
</comment>
<name>A0A8H3CK68_9AGAM</name>
<dbReference type="Proteomes" id="UP000663831">
    <property type="component" value="Unassembled WGS sequence"/>
</dbReference>
<organism evidence="1 2">
    <name type="scientific">Rhizoctonia solani</name>
    <dbReference type="NCBI Taxonomy" id="456999"/>
    <lineage>
        <taxon>Eukaryota</taxon>
        <taxon>Fungi</taxon>
        <taxon>Dikarya</taxon>
        <taxon>Basidiomycota</taxon>
        <taxon>Agaricomycotina</taxon>
        <taxon>Agaricomycetes</taxon>
        <taxon>Cantharellales</taxon>
        <taxon>Ceratobasidiaceae</taxon>
        <taxon>Rhizoctonia</taxon>
    </lineage>
</organism>
<evidence type="ECO:0000313" key="1">
    <source>
        <dbReference type="EMBL" id="CAE6487343.1"/>
    </source>
</evidence>
<protein>
    <submittedName>
        <fullName evidence="1">Uncharacterized protein</fullName>
    </submittedName>
</protein>
<evidence type="ECO:0000313" key="2">
    <source>
        <dbReference type="Proteomes" id="UP000663831"/>
    </source>
</evidence>
<dbReference type="AlphaFoldDB" id="A0A8H3CK68"/>
<feature type="non-terminal residue" evidence="1">
    <location>
        <position position="1"/>
    </location>
</feature>